<evidence type="ECO:0000256" key="4">
    <source>
        <dbReference type="SAM" id="Coils"/>
    </source>
</evidence>
<dbReference type="Proteomes" id="UP000254968">
    <property type="component" value="Unassembled WGS sequence"/>
</dbReference>
<evidence type="ECO:0000256" key="2">
    <source>
        <dbReference type="ARBA" id="ARBA00009477"/>
    </source>
</evidence>
<evidence type="ECO:0000259" key="6">
    <source>
        <dbReference type="Pfam" id="PF25876"/>
    </source>
</evidence>
<dbReference type="Gene3D" id="2.40.30.170">
    <property type="match status" value="1"/>
</dbReference>
<evidence type="ECO:0000256" key="1">
    <source>
        <dbReference type="ARBA" id="ARBA00004196"/>
    </source>
</evidence>
<dbReference type="AlphaFoldDB" id="A0A378HY69"/>
<keyword evidence="5" id="KW-0732">Signal</keyword>
<evidence type="ECO:0000256" key="3">
    <source>
        <dbReference type="ARBA" id="ARBA00023054"/>
    </source>
</evidence>
<dbReference type="OrthoDB" id="8558741at2"/>
<dbReference type="InterPro" id="IPR050465">
    <property type="entry name" value="UPF0194_transport"/>
</dbReference>
<dbReference type="SUPFAM" id="SSF111369">
    <property type="entry name" value="HlyD-like secretion proteins"/>
    <property type="match status" value="2"/>
</dbReference>
<feature type="coiled-coil region" evidence="4">
    <location>
        <begin position="74"/>
        <end position="198"/>
    </location>
</feature>
<feature type="domain" description="Multidrug resistance protein MdtA-like barrel-sandwich hybrid" evidence="7">
    <location>
        <begin position="41"/>
        <end position="222"/>
    </location>
</feature>
<evidence type="ECO:0000256" key="5">
    <source>
        <dbReference type="SAM" id="SignalP"/>
    </source>
</evidence>
<protein>
    <submittedName>
        <fullName evidence="8">Hemolysin D</fullName>
    </submittedName>
</protein>
<dbReference type="InterPro" id="IPR058624">
    <property type="entry name" value="MdtA-like_HH"/>
</dbReference>
<reference evidence="8 9" key="1">
    <citation type="submission" date="2018-06" db="EMBL/GenBank/DDBJ databases">
        <authorList>
            <consortium name="Pathogen Informatics"/>
            <person name="Doyle S."/>
        </authorList>
    </citation>
    <scope>NUCLEOTIDE SEQUENCE [LARGE SCALE GENOMIC DNA]</scope>
    <source>
        <strain evidence="8 9">NCTC13315</strain>
    </source>
</reference>
<feature type="signal peptide" evidence="5">
    <location>
        <begin position="1"/>
        <end position="20"/>
    </location>
</feature>
<evidence type="ECO:0000313" key="8">
    <source>
        <dbReference type="EMBL" id="STX27847.1"/>
    </source>
</evidence>
<sequence>MKLKLLTLILLILASLSCRHEEKVAFQGYVEGENIYLASPYSGLLVKLAVQRGQLVKKGQFLFELDPNPQALFIKQYQADIKQAEHTLRDLQNPRRTEEIAAIESQIEQVNAQLKLAELRVKRYRELYEKRVVSKDVYDSVIARYDELVNRREQYKSNLNLSKQGSRNEQISAQQAQVEALQAKLKEATWQLEQKKIVAPAAGIIFDTYYRQGEFVGSQQAVLSLLTPENVHIEFFIPVEKLAIIKVGQRIRFTCTGCAQTGQAIINYISPEAEYLPPLVYSRENDDKLVFRIKATLLTFNQYKPGQPVTVYLP</sequence>
<accession>A0A378HY69</accession>
<dbReference type="PROSITE" id="PS51257">
    <property type="entry name" value="PROKAR_LIPOPROTEIN"/>
    <property type="match status" value="1"/>
</dbReference>
<comment type="subcellular location">
    <subcellularLocation>
        <location evidence="1">Cell envelope</location>
    </subcellularLocation>
</comment>
<organism evidence="8 9">
    <name type="scientific">Legionella beliardensis</name>
    <dbReference type="NCBI Taxonomy" id="91822"/>
    <lineage>
        <taxon>Bacteria</taxon>
        <taxon>Pseudomonadati</taxon>
        <taxon>Pseudomonadota</taxon>
        <taxon>Gammaproteobacteria</taxon>
        <taxon>Legionellales</taxon>
        <taxon>Legionellaceae</taxon>
        <taxon>Legionella</taxon>
    </lineage>
</organism>
<dbReference type="EMBL" id="UGNV01000001">
    <property type="protein sequence ID" value="STX27847.1"/>
    <property type="molecule type" value="Genomic_DNA"/>
</dbReference>
<dbReference type="Pfam" id="PF25876">
    <property type="entry name" value="HH_MFP_RND"/>
    <property type="match status" value="1"/>
</dbReference>
<dbReference type="InterPro" id="IPR058625">
    <property type="entry name" value="MdtA-like_BSH"/>
</dbReference>
<dbReference type="Gene3D" id="1.10.287.470">
    <property type="entry name" value="Helix hairpin bin"/>
    <property type="match status" value="1"/>
</dbReference>
<name>A0A378HY69_9GAMM</name>
<keyword evidence="9" id="KW-1185">Reference proteome</keyword>
<dbReference type="PANTHER" id="PTHR32347">
    <property type="entry name" value="EFFLUX SYSTEM COMPONENT YKNX-RELATED"/>
    <property type="match status" value="1"/>
</dbReference>
<feature type="domain" description="Multidrug resistance protein MdtA-like alpha-helical hairpin" evidence="6">
    <location>
        <begin position="102"/>
        <end position="194"/>
    </location>
</feature>
<dbReference type="Gene3D" id="2.40.50.100">
    <property type="match status" value="1"/>
</dbReference>
<feature type="chain" id="PRO_5016837220" evidence="5">
    <location>
        <begin position="21"/>
        <end position="314"/>
    </location>
</feature>
<gene>
    <name evidence="8" type="primary">yiaV</name>
    <name evidence="8" type="ORF">NCTC13315_00368</name>
</gene>
<dbReference type="GO" id="GO:0030313">
    <property type="term" value="C:cell envelope"/>
    <property type="evidence" value="ECO:0007669"/>
    <property type="project" value="UniProtKB-SubCell"/>
</dbReference>
<dbReference type="Pfam" id="PF25917">
    <property type="entry name" value="BSH_RND"/>
    <property type="match status" value="1"/>
</dbReference>
<proteinExistence type="inferred from homology"/>
<dbReference type="PANTHER" id="PTHR32347:SF23">
    <property type="entry name" value="BLL5650 PROTEIN"/>
    <property type="match status" value="1"/>
</dbReference>
<keyword evidence="3 4" id="KW-0175">Coiled coil</keyword>
<comment type="similarity">
    <text evidence="2">Belongs to the membrane fusion protein (MFP) (TC 8.A.1) family.</text>
</comment>
<evidence type="ECO:0000259" key="7">
    <source>
        <dbReference type="Pfam" id="PF25917"/>
    </source>
</evidence>
<dbReference type="RefSeq" id="WP_115301637.1">
    <property type="nucleotide sequence ID" value="NZ_CAAAHO010000006.1"/>
</dbReference>
<evidence type="ECO:0000313" key="9">
    <source>
        <dbReference type="Proteomes" id="UP000254968"/>
    </source>
</evidence>